<evidence type="ECO:0000256" key="7">
    <source>
        <dbReference type="ARBA" id="ARBA00047899"/>
    </source>
</evidence>
<keyword evidence="5" id="KW-0418">Kinase</keyword>
<dbReference type="InterPro" id="IPR000719">
    <property type="entry name" value="Prot_kinase_dom"/>
</dbReference>
<dbReference type="InterPro" id="IPR016024">
    <property type="entry name" value="ARM-type_fold"/>
</dbReference>
<gene>
    <name evidence="10" type="ORF">GDO81_027523</name>
</gene>
<reference evidence="10" key="1">
    <citation type="thesis" date="2020" institute="ProQuest LLC" country="789 East Eisenhower Parkway, Ann Arbor, MI, USA">
        <title>Comparative Genomics and Chromosome Evolution.</title>
        <authorList>
            <person name="Mudd A.B."/>
        </authorList>
    </citation>
    <scope>NUCLEOTIDE SEQUENCE</scope>
    <source>
        <strain evidence="10">237g6f4</strain>
        <tissue evidence="10">Blood</tissue>
    </source>
</reference>
<dbReference type="PANTHER" id="PTHR24363:SF0">
    <property type="entry name" value="SERINE_THREONINE KINASE LIKE DOMAIN CONTAINING 1"/>
    <property type="match status" value="1"/>
</dbReference>
<dbReference type="Gene3D" id="1.25.10.10">
    <property type="entry name" value="Leucine-rich Repeat Variant"/>
    <property type="match status" value="1"/>
</dbReference>
<dbReference type="EC" id="2.7.11.1" evidence="1"/>
<proteinExistence type="predicted"/>
<dbReference type="InterPro" id="IPR011989">
    <property type="entry name" value="ARM-like"/>
</dbReference>
<dbReference type="Pfam" id="PF00069">
    <property type="entry name" value="Pkinase"/>
    <property type="match status" value="1"/>
</dbReference>
<evidence type="ECO:0000256" key="8">
    <source>
        <dbReference type="ARBA" id="ARBA00048679"/>
    </source>
</evidence>
<feature type="domain" description="Protein kinase" evidence="9">
    <location>
        <begin position="1"/>
        <end position="99"/>
    </location>
</feature>
<evidence type="ECO:0000256" key="6">
    <source>
        <dbReference type="ARBA" id="ARBA00022840"/>
    </source>
</evidence>
<evidence type="ECO:0000313" key="10">
    <source>
        <dbReference type="EMBL" id="KAG8542082.1"/>
    </source>
</evidence>
<evidence type="ECO:0000256" key="5">
    <source>
        <dbReference type="ARBA" id="ARBA00022777"/>
    </source>
</evidence>
<evidence type="ECO:0000313" key="11">
    <source>
        <dbReference type="Proteomes" id="UP000824782"/>
    </source>
</evidence>
<dbReference type="GO" id="GO:0004674">
    <property type="term" value="F:protein serine/threonine kinase activity"/>
    <property type="evidence" value="ECO:0007669"/>
    <property type="project" value="UniProtKB-KW"/>
</dbReference>
<comment type="catalytic activity">
    <reaction evidence="8">
        <text>L-seryl-[protein] + ATP = O-phospho-L-seryl-[protein] + ADP + H(+)</text>
        <dbReference type="Rhea" id="RHEA:17989"/>
        <dbReference type="Rhea" id="RHEA-COMP:9863"/>
        <dbReference type="Rhea" id="RHEA-COMP:11604"/>
        <dbReference type="ChEBI" id="CHEBI:15378"/>
        <dbReference type="ChEBI" id="CHEBI:29999"/>
        <dbReference type="ChEBI" id="CHEBI:30616"/>
        <dbReference type="ChEBI" id="CHEBI:83421"/>
        <dbReference type="ChEBI" id="CHEBI:456216"/>
        <dbReference type="EC" id="2.7.11.1"/>
    </reaction>
</comment>
<keyword evidence="2" id="KW-0723">Serine/threonine-protein kinase</keyword>
<dbReference type="Gene3D" id="1.10.510.10">
    <property type="entry name" value="Transferase(Phosphotransferase) domain 1"/>
    <property type="match status" value="1"/>
</dbReference>
<organism evidence="10 11">
    <name type="scientific">Engystomops pustulosus</name>
    <name type="common">Tungara frog</name>
    <name type="synonym">Physalaemus pustulosus</name>
    <dbReference type="NCBI Taxonomy" id="76066"/>
    <lineage>
        <taxon>Eukaryota</taxon>
        <taxon>Metazoa</taxon>
        <taxon>Chordata</taxon>
        <taxon>Craniata</taxon>
        <taxon>Vertebrata</taxon>
        <taxon>Euteleostomi</taxon>
        <taxon>Amphibia</taxon>
        <taxon>Batrachia</taxon>
        <taxon>Anura</taxon>
        <taxon>Neobatrachia</taxon>
        <taxon>Hyloidea</taxon>
        <taxon>Leptodactylidae</taxon>
        <taxon>Leiuperinae</taxon>
        <taxon>Engystomops</taxon>
    </lineage>
</organism>
<dbReference type="SUPFAM" id="SSF56112">
    <property type="entry name" value="Protein kinase-like (PK-like)"/>
    <property type="match status" value="1"/>
</dbReference>
<evidence type="ECO:0000256" key="3">
    <source>
        <dbReference type="ARBA" id="ARBA00022679"/>
    </source>
</evidence>
<sequence length="466" mass="52004">RKIFMAPESQELLYSDKSDIWSVGCMVLDMMTTSMKTDTQITGILENVKGDPLCLQRTLEEIQDKVGYSEELYQLLPWMLKIHPKERPSTSDLLREPYVLKCLALIGSPLSGLKKTLPPGVLEECNDSSIDNIIEIMKSYTEFEDAQLLALKHLNNYDPDRDGLLDIGDTIQLVSLAMRTHKDSFKIQCEGGRVLHSLISQALEKDDNEENLSREDLVLTLVEAARGYPQREELIAVILSVMMMISVSEAAAETLRRSGFLWDLVRVLERSLESRDMCQSCCALIWSLAMTENQTEARCLNNAVSVICDLLKKYPADGGLVESTCTSLWILGMKGHIAAEQTEAVTLLLMEALQAHAQRPLLSKNICSALTGLVVNSELAACRVLVPVTGISGLSLIKELYRLHADDPEIVENLCLLLSEMAQYGSARPELLLQHIDQLMSDIKERYDSLEEITTLADAVLTRLNS</sequence>
<feature type="non-terminal residue" evidence="10">
    <location>
        <position position="1"/>
    </location>
</feature>
<evidence type="ECO:0000259" key="9">
    <source>
        <dbReference type="PROSITE" id="PS50011"/>
    </source>
</evidence>
<dbReference type="Proteomes" id="UP000824782">
    <property type="component" value="Unassembled WGS sequence"/>
</dbReference>
<dbReference type="AlphaFoldDB" id="A0AAV6YXJ3"/>
<dbReference type="EMBL" id="WNYA01005740">
    <property type="protein sequence ID" value="KAG8542082.1"/>
    <property type="molecule type" value="Genomic_DNA"/>
</dbReference>
<accession>A0AAV6YXJ3</accession>
<protein>
    <recommendedName>
        <fullName evidence="1">non-specific serine/threonine protein kinase</fullName>
        <ecNumber evidence="1">2.7.11.1</ecNumber>
    </recommendedName>
</protein>
<evidence type="ECO:0000256" key="1">
    <source>
        <dbReference type="ARBA" id="ARBA00012513"/>
    </source>
</evidence>
<evidence type="ECO:0000256" key="2">
    <source>
        <dbReference type="ARBA" id="ARBA00022527"/>
    </source>
</evidence>
<dbReference type="PROSITE" id="PS50011">
    <property type="entry name" value="PROTEIN_KINASE_DOM"/>
    <property type="match status" value="1"/>
</dbReference>
<keyword evidence="11" id="KW-1185">Reference proteome</keyword>
<name>A0AAV6YXJ3_ENGPU</name>
<keyword evidence="4" id="KW-0547">Nucleotide-binding</keyword>
<keyword evidence="3" id="KW-0808">Transferase</keyword>
<comment type="caution">
    <text evidence="10">The sequence shown here is derived from an EMBL/GenBank/DDBJ whole genome shotgun (WGS) entry which is preliminary data.</text>
</comment>
<dbReference type="SUPFAM" id="SSF48371">
    <property type="entry name" value="ARM repeat"/>
    <property type="match status" value="1"/>
</dbReference>
<dbReference type="PANTHER" id="PTHR24363">
    <property type="entry name" value="SERINE/THREONINE PROTEIN KINASE"/>
    <property type="match status" value="1"/>
</dbReference>
<keyword evidence="6" id="KW-0067">ATP-binding</keyword>
<comment type="catalytic activity">
    <reaction evidence="7">
        <text>L-threonyl-[protein] + ATP = O-phospho-L-threonyl-[protein] + ADP + H(+)</text>
        <dbReference type="Rhea" id="RHEA:46608"/>
        <dbReference type="Rhea" id="RHEA-COMP:11060"/>
        <dbReference type="Rhea" id="RHEA-COMP:11605"/>
        <dbReference type="ChEBI" id="CHEBI:15378"/>
        <dbReference type="ChEBI" id="CHEBI:30013"/>
        <dbReference type="ChEBI" id="CHEBI:30616"/>
        <dbReference type="ChEBI" id="CHEBI:61977"/>
        <dbReference type="ChEBI" id="CHEBI:456216"/>
        <dbReference type="EC" id="2.7.11.1"/>
    </reaction>
</comment>
<dbReference type="InterPro" id="IPR011009">
    <property type="entry name" value="Kinase-like_dom_sf"/>
</dbReference>
<evidence type="ECO:0000256" key="4">
    <source>
        <dbReference type="ARBA" id="ARBA00022741"/>
    </source>
</evidence>
<dbReference type="GO" id="GO:0005524">
    <property type="term" value="F:ATP binding"/>
    <property type="evidence" value="ECO:0007669"/>
    <property type="project" value="UniProtKB-KW"/>
</dbReference>